<accession>A0ABU3BUB6</accession>
<dbReference type="Proteomes" id="UP001267426">
    <property type="component" value="Unassembled WGS sequence"/>
</dbReference>
<keyword evidence="3" id="KW-1185">Reference proteome</keyword>
<feature type="transmembrane region" description="Helical" evidence="1">
    <location>
        <begin position="68"/>
        <end position="86"/>
    </location>
</feature>
<evidence type="ECO:0000256" key="1">
    <source>
        <dbReference type="SAM" id="Phobius"/>
    </source>
</evidence>
<keyword evidence="1" id="KW-0472">Membrane</keyword>
<feature type="transmembrane region" description="Helical" evidence="1">
    <location>
        <begin position="134"/>
        <end position="154"/>
    </location>
</feature>
<keyword evidence="1" id="KW-1133">Transmembrane helix</keyword>
<protein>
    <recommendedName>
        <fullName evidence="4">DoxX family membrane protein</fullName>
    </recommendedName>
</protein>
<evidence type="ECO:0000313" key="2">
    <source>
        <dbReference type="EMBL" id="MDT0632875.1"/>
    </source>
</evidence>
<sequence length="164" mass="18284">MDVTRLPHSTLDRLDARIAAWMSRHGVRLLRYAIGVVFIWFGGLKLIPGLSPAEDLVRNTVYFVNPDVFYPVLAAWEVLIGVLLLFRPTVRGALFLLALQMPGTFLPFVVLPEVCFSIWPLASPLDLFALTLEGQYIVKNLVLIAAGLVVGGTVRERATRERLL</sequence>
<feature type="transmembrane region" description="Helical" evidence="1">
    <location>
        <begin position="29"/>
        <end position="48"/>
    </location>
</feature>
<reference evidence="2 3" key="1">
    <citation type="submission" date="2023-09" db="EMBL/GenBank/DDBJ databases">
        <authorList>
            <person name="Rey-Velasco X."/>
        </authorList>
    </citation>
    <scope>NUCLEOTIDE SEQUENCE [LARGE SCALE GENOMIC DNA]</scope>
    <source>
        <strain evidence="2 3">F394</strain>
    </source>
</reference>
<dbReference type="RefSeq" id="WP_311665205.1">
    <property type="nucleotide sequence ID" value="NZ_JAVRHT010000041.1"/>
</dbReference>
<name>A0ABU3BUB6_9BACT</name>
<proteinExistence type="predicted"/>
<comment type="caution">
    <text evidence="2">The sequence shown here is derived from an EMBL/GenBank/DDBJ whole genome shotgun (WGS) entry which is preliminary data.</text>
</comment>
<organism evidence="2 3">
    <name type="scientific">Rubrivirga litoralis</name>
    <dbReference type="NCBI Taxonomy" id="3075598"/>
    <lineage>
        <taxon>Bacteria</taxon>
        <taxon>Pseudomonadati</taxon>
        <taxon>Rhodothermota</taxon>
        <taxon>Rhodothermia</taxon>
        <taxon>Rhodothermales</taxon>
        <taxon>Rubricoccaceae</taxon>
        <taxon>Rubrivirga</taxon>
    </lineage>
</organism>
<feature type="transmembrane region" description="Helical" evidence="1">
    <location>
        <begin position="93"/>
        <end position="122"/>
    </location>
</feature>
<keyword evidence="1" id="KW-0812">Transmembrane</keyword>
<evidence type="ECO:0008006" key="4">
    <source>
        <dbReference type="Google" id="ProtNLM"/>
    </source>
</evidence>
<dbReference type="EMBL" id="JAVRHT010000041">
    <property type="protein sequence ID" value="MDT0632875.1"/>
    <property type="molecule type" value="Genomic_DNA"/>
</dbReference>
<evidence type="ECO:0000313" key="3">
    <source>
        <dbReference type="Proteomes" id="UP001267426"/>
    </source>
</evidence>
<gene>
    <name evidence="2" type="ORF">RM540_14045</name>
</gene>